<evidence type="ECO:0000313" key="1">
    <source>
        <dbReference type="EMBL" id="MBY0756489.1"/>
    </source>
</evidence>
<dbReference type="RefSeq" id="WP_221861734.1">
    <property type="nucleotide sequence ID" value="NZ_JAIKTU010000011.1"/>
</dbReference>
<evidence type="ECO:0008006" key="3">
    <source>
        <dbReference type="Google" id="ProtNLM"/>
    </source>
</evidence>
<gene>
    <name evidence="1" type="ORF">K5V21_13625</name>
</gene>
<keyword evidence="2" id="KW-1185">Reference proteome</keyword>
<sequence length="64" mass="7643">MYGIKEKINSAIINKRNIDKIEISISKEEKEIIEKLAKLHKLNTKDFIRWVVLNKFLNDFIKIN</sequence>
<organism evidence="1 2">
    <name type="scientific">Clostridium sardiniense</name>
    <name type="common">Clostridium absonum</name>
    <dbReference type="NCBI Taxonomy" id="29369"/>
    <lineage>
        <taxon>Bacteria</taxon>
        <taxon>Bacillati</taxon>
        <taxon>Bacillota</taxon>
        <taxon>Clostridia</taxon>
        <taxon>Eubacteriales</taxon>
        <taxon>Clostridiaceae</taxon>
        <taxon>Clostridium</taxon>
    </lineage>
</organism>
<dbReference type="Proteomes" id="UP001299068">
    <property type="component" value="Unassembled WGS sequence"/>
</dbReference>
<reference evidence="1 2" key="1">
    <citation type="journal article" date="2021" name="Cell Host Microbe">
        <title>in vivo commensal control of Clostridioides difficile virulence.</title>
        <authorList>
            <person name="Girinathan B.P."/>
            <person name="Dibenedetto N."/>
            <person name="Worley J.N."/>
            <person name="Peltier J."/>
            <person name="Arrieta-Ortiz M.L."/>
            <person name="Rupa Christinal Immanuel S."/>
            <person name="Lavin R."/>
            <person name="Delaney M.L."/>
            <person name="Cummins C."/>
            <person name="Hoffmann M."/>
            <person name="Luo Y."/>
            <person name="Gonzalez-Escalona N."/>
            <person name="Allard M."/>
            <person name="Onderdonk A.B."/>
            <person name="Gerber G.K."/>
            <person name="Sonenshein A.L."/>
            <person name="Baliga N."/>
            <person name="Dupuy B."/>
            <person name="Bry L."/>
        </authorList>
    </citation>
    <scope>NUCLEOTIDE SEQUENCE [LARGE SCALE GENOMIC DNA]</scope>
    <source>
        <strain evidence="1 2">DSM 599</strain>
    </source>
</reference>
<comment type="caution">
    <text evidence="1">The sequence shown here is derived from an EMBL/GenBank/DDBJ whole genome shotgun (WGS) entry which is preliminary data.</text>
</comment>
<dbReference type="EMBL" id="JAIKTU010000011">
    <property type="protein sequence ID" value="MBY0756489.1"/>
    <property type="molecule type" value="Genomic_DNA"/>
</dbReference>
<proteinExistence type="predicted"/>
<protein>
    <recommendedName>
        <fullName evidence="3">DUF1778 domain-containing protein</fullName>
    </recommendedName>
</protein>
<evidence type="ECO:0000313" key="2">
    <source>
        <dbReference type="Proteomes" id="UP001299068"/>
    </source>
</evidence>
<accession>A0ABS7L0A0</accession>
<name>A0ABS7L0A0_CLOSR</name>